<evidence type="ECO:0000256" key="4">
    <source>
        <dbReference type="SAM" id="MobiDB-lite"/>
    </source>
</evidence>
<evidence type="ECO:0000259" key="5">
    <source>
        <dbReference type="PROSITE" id="PS01179"/>
    </source>
</evidence>
<dbReference type="Gene3D" id="2.30.29.30">
    <property type="entry name" value="Pleckstrin-homology domain (PH domain)/Phosphotyrosine-binding domain (PTB)"/>
    <property type="match status" value="1"/>
</dbReference>
<dbReference type="Proteomes" id="UP001165289">
    <property type="component" value="Unassembled WGS sequence"/>
</dbReference>
<feature type="region of interest" description="Disordered" evidence="4">
    <location>
        <begin position="245"/>
        <end position="274"/>
    </location>
</feature>
<dbReference type="InterPro" id="IPR051230">
    <property type="entry name" value="APP-Binding"/>
</dbReference>
<dbReference type="Pfam" id="PF00640">
    <property type="entry name" value="PID"/>
    <property type="match status" value="1"/>
</dbReference>
<evidence type="ECO:0000256" key="1">
    <source>
        <dbReference type="ARBA" id="ARBA00022448"/>
    </source>
</evidence>
<keyword evidence="3" id="KW-0677">Repeat</keyword>
<dbReference type="GO" id="GO:0007268">
    <property type="term" value="P:chemical synaptic transmission"/>
    <property type="evidence" value="ECO:0007669"/>
    <property type="project" value="TreeGrafter"/>
</dbReference>
<dbReference type="Gene3D" id="2.30.42.10">
    <property type="match status" value="2"/>
</dbReference>
<dbReference type="InterPro" id="IPR001478">
    <property type="entry name" value="PDZ"/>
</dbReference>
<feature type="domain" description="PDZ" evidence="6">
    <location>
        <begin position="346"/>
        <end position="431"/>
    </location>
</feature>
<evidence type="ECO:0000256" key="3">
    <source>
        <dbReference type="ARBA" id="ARBA00022737"/>
    </source>
</evidence>
<dbReference type="SUPFAM" id="SSF50729">
    <property type="entry name" value="PH domain-like"/>
    <property type="match status" value="1"/>
</dbReference>
<feature type="compositionally biased region" description="Basic and acidic residues" evidence="4">
    <location>
        <begin position="120"/>
        <end position="138"/>
    </location>
</feature>
<gene>
    <name evidence="7" type="ORF">LOD99_12213</name>
</gene>
<proteinExistence type="predicted"/>
<dbReference type="GO" id="GO:0005886">
    <property type="term" value="C:plasma membrane"/>
    <property type="evidence" value="ECO:0007669"/>
    <property type="project" value="TreeGrafter"/>
</dbReference>
<dbReference type="PROSITE" id="PS50106">
    <property type="entry name" value="PDZ"/>
    <property type="match status" value="2"/>
</dbReference>
<feature type="domain" description="PID" evidence="5">
    <location>
        <begin position="152"/>
        <end position="313"/>
    </location>
</feature>
<dbReference type="PROSITE" id="PS01179">
    <property type="entry name" value="PID"/>
    <property type="match status" value="1"/>
</dbReference>
<keyword evidence="2" id="KW-0597">Phosphoprotein</keyword>
<feature type="region of interest" description="Disordered" evidence="4">
    <location>
        <begin position="1"/>
        <end position="138"/>
    </location>
</feature>
<evidence type="ECO:0000313" key="7">
    <source>
        <dbReference type="EMBL" id="KAI6647216.1"/>
    </source>
</evidence>
<feature type="domain" description="PDZ" evidence="6">
    <location>
        <begin position="437"/>
        <end position="513"/>
    </location>
</feature>
<feature type="compositionally biased region" description="Low complexity" evidence="4">
    <location>
        <begin position="263"/>
        <end position="274"/>
    </location>
</feature>
<accession>A0AAV7JFP0</accession>
<reference evidence="7 8" key="1">
    <citation type="journal article" date="2023" name="BMC Biol.">
        <title>The compact genome of the sponge Oopsacas minuta (Hexactinellida) is lacking key metazoan core genes.</title>
        <authorList>
            <person name="Santini S."/>
            <person name="Schenkelaars Q."/>
            <person name="Jourda C."/>
            <person name="Duchesne M."/>
            <person name="Belahbib H."/>
            <person name="Rocher C."/>
            <person name="Selva M."/>
            <person name="Riesgo A."/>
            <person name="Vervoort M."/>
            <person name="Leys S.P."/>
            <person name="Kodjabachian L."/>
            <person name="Le Bivic A."/>
            <person name="Borchiellini C."/>
            <person name="Claverie J.M."/>
            <person name="Renard E."/>
        </authorList>
    </citation>
    <scope>NUCLEOTIDE SEQUENCE [LARGE SCALE GENOMIC DNA]</scope>
    <source>
        <strain evidence="7">SPO-2</strain>
    </source>
</reference>
<dbReference type="FunFam" id="2.30.42.10:FF:000007">
    <property type="entry name" value="Amyloid beta A4 protein-binding family A member"/>
    <property type="match status" value="1"/>
</dbReference>
<comment type="caution">
    <text evidence="7">The sequence shown here is derived from an EMBL/GenBank/DDBJ whole genome shotgun (WGS) entry which is preliminary data.</text>
</comment>
<evidence type="ECO:0000313" key="8">
    <source>
        <dbReference type="Proteomes" id="UP001165289"/>
    </source>
</evidence>
<dbReference type="GO" id="GO:0045202">
    <property type="term" value="C:synapse"/>
    <property type="evidence" value="ECO:0007669"/>
    <property type="project" value="GOC"/>
</dbReference>
<dbReference type="PANTHER" id="PTHR12345">
    <property type="entry name" value="SYNTENIN RELATED"/>
    <property type="match status" value="1"/>
</dbReference>
<dbReference type="Pfam" id="PF00595">
    <property type="entry name" value="PDZ"/>
    <property type="match status" value="2"/>
</dbReference>
<dbReference type="SUPFAM" id="SSF50156">
    <property type="entry name" value="PDZ domain-like"/>
    <property type="match status" value="2"/>
</dbReference>
<dbReference type="InterPro" id="IPR011993">
    <property type="entry name" value="PH-like_dom_sf"/>
</dbReference>
<evidence type="ECO:0000259" key="6">
    <source>
        <dbReference type="PROSITE" id="PS50106"/>
    </source>
</evidence>
<organism evidence="7 8">
    <name type="scientific">Oopsacas minuta</name>
    <dbReference type="NCBI Taxonomy" id="111878"/>
    <lineage>
        <taxon>Eukaryota</taxon>
        <taxon>Metazoa</taxon>
        <taxon>Porifera</taxon>
        <taxon>Hexactinellida</taxon>
        <taxon>Hexasterophora</taxon>
        <taxon>Lyssacinosida</taxon>
        <taxon>Leucopsacidae</taxon>
        <taxon>Oopsacas</taxon>
    </lineage>
</organism>
<dbReference type="EMBL" id="JAKMXF010000343">
    <property type="protein sequence ID" value="KAI6647216.1"/>
    <property type="molecule type" value="Genomic_DNA"/>
</dbReference>
<protein>
    <submittedName>
        <fullName evidence="7">Amyloid beta A4 protein-binding family A member 1</fullName>
    </submittedName>
</protein>
<dbReference type="PANTHER" id="PTHR12345:SF16">
    <property type="entry name" value="X11L, ISOFORM F-RELATED"/>
    <property type="match status" value="1"/>
</dbReference>
<name>A0AAV7JFP0_9METZ</name>
<dbReference type="AlphaFoldDB" id="A0AAV7JFP0"/>
<sequence length="527" mass="57518">MSDTQLEHSPLPEEEISNPPDKEQEPDKVNTEPIEPLQDLEPPQPISEPDESVTPNEQHSIDEIRLPRPTHLATSVTTPDSPGPVDIATTTSIPQTEVPDVTDPVTPVTPVSQATPTLQPEEKARQAEKKGSLPRMEDVGTPSLFAEQITSGVTFEMYYLGTTKLTAPSSPTKSQHLQLCREVMSRIKMPPGEPQPLTPISVFISTRTLQLLDPSTGIAMIKHALPSISYISDIRNNLVIMARNGEQTNNGSENGNEREEETTTTTDSPSTNQNSSLVCHLLESQNSHNVAVTMGHAFNVAYRQFLRSSGINEDQLAIAEYTTVLTAQKMPTEHLESLTNNEKQRLIILPKKQGEPIGVMLIESGWGSMLPTCVIGHMAKSGPAALSNKVNIGDHVIRLCGQSLVGMPLEKCMEIARAARNLTKVSMELASCNPVVEVNIIRPDVKFPLGFTVQDGEIVSLSRGSISDRSGVRVGHKIIEINGQSTINMKHKSIVTLLQTSIGELLLKTMPIALYKLTLGLEQPVYV</sequence>
<dbReference type="SMART" id="SM00228">
    <property type="entry name" value="PDZ"/>
    <property type="match status" value="2"/>
</dbReference>
<feature type="compositionally biased region" description="Low complexity" evidence="4">
    <location>
        <begin position="98"/>
        <end position="111"/>
    </location>
</feature>
<keyword evidence="1" id="KW-0813">Transport</keyword>
<dbReference type="SMART" id="SM00462">
    <property type="entry name" value="PTB"/>
    <property type="match status" value="1"/>
</dbReference>
<dbReference type="InterPro" id="IPR006020">
    <property type="entry name" value="PTB/PI_dom"/>
</dbReference>
<feature type="compositionally biased region" description="Basic and acidic residues" evidence="4">
    <location>
        <begin position="20"/>
        <end position="30"/>
    </location>
</feature>
<dbReference type="InterPro" id="IPR036034">
    <property type="entry name" value="PDZ_sf"/>
</dbReference>
<dbReference type="GO" id="GO:0005737">
    <property type="term" value="C:cytoplasm"/>
    <property type="evidence" value="ECO:0007669"/>
    <property type="project" value="TreeGrafter"/>
</dbReference>
<evidence type="ECO:0000256" key="2">
    <source>
        <dbReference type="ARBA" id="ARBA00022553"/>
    </source>
</evidence>
<keyword evidence="8" id="KW-1185">Reference proteome</keyword>